<dbReference type="AlphaFoldDB" id="X1CU31"/>
<comment type="caution">
    <text evidence="1">The sequence shown here is derived from an EMBL/GenBank/DDBJ whole genome shotgun (WGS) entry which is preliminary data.</text>
</comment>
<name>X1CU31_9ZZZZ</name>
<reference evidence="1" key="1">
    <citation type="journal article" date="2014" name="Front. Microbiol.">
        <title>High frequency of phylogenetically diverse reductive dehalogenase-homologous genes in deep subseafloor sedimentary metagenomes.</title>
        <authorList>
            <person name="Kawai M."/>
            <person name="Futagami T."/>
            <person name="Toyoda A."/>
            <person name="Takaki Y."/>
            <person name="Nishi S."/>
            <person name="Hori S."/>
            <person name="Arai W."/>
            <person name="Tsubouchi T."/>
            <person name="Morono Y."/>
            <person name="Uchiyama I."/>
            <person name="Ito T."/>
            <person name="Fujiyama A."/>
            <person name="Inagaki F."/>
            <person name="Takami H."/>
        </authorList>
    </citation>
    <scope>NUCLEOTIDE SEQUENCE</scope>
    <source>
        <strain evidence="1">Expedition CK06-06</strain>
    </source>
</reference>
<evidence type="ECO:0008006" key="2">
    <source>
        <dbReference type="Google" id="ProtNLM"/>
    </source>
</evidence>
<dbReference type="SUPFAM" id="SSF51161">
    <property type="entry name" value="Trimeric LpxA-like enzymes"/>
    <property type="match status" value="1"/>
</dbReference>
<organism evidence="1">
    <name type="scientific">marine sediment metagenome</name>
    <dbReference type="NCBI Taxonomy" id="412755"/>
    <lineage>
        <taxon>unclassified sequences</taxon>
        <taxon>metagenomes</taxon>
        <taxon>ecological metagenomes</taxon>
    </lineage>
</organism>
<dbReference type="EMBL" id="BART01039170">
    <property type="protein sequence ID" value="GAH11327.1"/>
    <property type="molecule type" value="Genomic_DNA"/>
</dbReference>
<sequence length="70" mass="7579">MNKNVFIHKSSIVEDDATIGSGTKIWCFSHLMKCTVGSNCNIGQNVFIGNNVTIGKGCKIQNNVSLYDGL</sequence>
<dbReference type="Gene3D" id="2.160.10.10">
    <property type="entry name" value="Hexapeptide repeat proteins"/>
    <property type="match status" value="1"/>
</dbReference>
<gene>
    <name evidence="1" type="ORF">S01H4_64533</name>
</gene>
<accession>X1CU31</accession>
<dbReference type="InterPro" id="IPR001451">
    <property type="entry name" value="Hexapep"/>
</dbReference>
<feature type="non-terminal residue" evidence="1">
    <location>
        <position position="70"/>
    </location>
</feature>
<dbReference type="InterPro" id="IPR011004">
    <property type="entry name" value="Trimer_LpxA-like_sf"/>
</dbReference>
<proteinExistence type="predicted"/>
<evidence type="ECO:0000313" key="1">
    <source>
        <dbReference type="EMBL" id="GAH11327.1"/>
    </source>
</evidence>
<dbReference type="Pfam" id="PF00132">
    <property type="entry name" value="Hexapep"/>
    <property type="match status" value="1"/>
</dbReference>
<protein>
    <recommendedName>
        <fullName evidence="2">N-acetyltransferase</fullName>
    </recommendedName>
</protein>